<dbReference type="PROSITE" id="PS50206">
    <property type="entry name" value="RHODANESE_3"/>
    <property type="match status" value="1"/>
</dbReference>
<evidence type="ECO:0000259" key="1">
    <source>
        <dbReference type="PROSITE" id="PS50206"/>
    </source>
</evidence>
<dbReference type="AlphaFoldDB" id="A0AAN0RK12"/>
<evidence type="ECO:0000313" key="3">
    <source>
        <dbReference type="Proteomes" id="UP000028680"/>
    </source>
</evidence>
<dbReference type="EMBL" id="CP003984">
    <property type="protein sequence ID" value="AII87557.1"/>
    <property type="molecule type" value="Genomic_DNA"/>
</dbReference>
<dbReference type="Proteomes" id="UP000028680">
    <property type="component" value="Chromosome"/>
</dbReference>
<dbReference type="Pfam" id="PF00581">
    <property type="entry name" value="Rhodanese"/>
    <property type="match status" value="1"/>
</dbReference>
<dbReference type="SMART" id="SM00450">
    <property type="entry name" value="RHOD"/>
    <property type="match status" value="1"/>
</dbReference>
<sequence>MTQVITTSVKDLVAAANAEVTTLTVEQARTLIDSPDHILVDLRDIRELQRTGKIPGAFSCPRGMLEFWIDPASPYHKEIFNQDKTYVFYCASAWRSALSAKVAQDMGLAPVAHIAGGFTAWVKADGPVEALPQK</sequence>
<dbReference type="KEGG" id="ptp:RCA23_c20260"/>
<organism evidence="2 3">
    <name type="scientific">Planktomarina temperata RCA23</name>
    <dbReference type="NCBI Taxonomy" id="666509"/>
    <lineage>
        <taxon>Bacteria</taxon>
        <taxon>Pseudomonadati</taxon>
        <taxon>Pseudomonadota</taxon>
        <taxon>Alphaproteobacteria</taxon>
        <taxon>Rhodobacterales</taxon>
        <taxon>Paracoccaceae</taxon>
        <taxon>Planktomarina</taxon>
    </lineage>
</organism>
<dbReference type="InterPro" id="IPR036873">
    <property type="entry name" value="Rhodanese-like_dom_sf"/>
</dbReference>
<dbReference type="Gene3D" id="3.40.250.10">
    <property type="entry name" value="Rhodanese-like domain"/>
    <property type="match status" value="1"/>
</dbReference>
<dbReference type="PANTHER" id="PTHR44086:SF13">
    <property type="entry name" value="THIOSULFATE SULFURTRANSFERASE PSPE"/>
    <property type="match status" value="1"/>
</dbReference>
<reference evidence="2 3" key="1">
    <citation type="journal article" date="2014" name="ISME J.">
        <title>Adaptation of an abundant Roseobacter RCA organism to pelagic systems revealed by genomic and transcriptomic analyses.</title>
        <authorList>
            <person name="Voget S."/>
            <person name="Wemheuer B."/>
            <person name="Brinkhoff T."/>
            <person name="Vollmers J."/>
            <person name="Dietrich S."/>
            <person name="Giebel H.A."/>
            <person name="Beardsley C."/>
            <person name="Sardemann C."/>
            <person name="Bakenhus I."/>
            <person name="Billerbeck S."/>
            <person name="Daniel R."/>
            <person name="Simon M."/>
        </authorList>
    </citation>
    <scope>NUCLEOTIDE SEQUENCE [LARGE SCALE GENOMIC DNA]</scope>
    <source>
        <strain evidence="2 3">RCA23</strain>
    </source>
</reference>
<gene>
    <name evidence="2" type="ORF">RCA23_c20260</name>
</gene>
<evidence type="ECO:0000313" key="2">
    <source>
        <dbReference type="EMBL" id="AII87557.1"/>
    </source>
</evidence>
<proteinExistence type="predicted"/>
<dbReference type="CDD" id="cd01447">
    <property type="entry name" value="Polysulfide_ST"/>
    <property type="match status" value="1"/>
</dbReference>
<dbReference type="RefSeq" id="WP_044050250.1">
    <property type="nucleotide sequence ID" value="NZ_CP003984.1"/>
</dbReference>
<protein>
    <recommendedName>
        <fullName evidence="1">Rhodanese domain-containing protein</fullName>
    </recommendedName>
</protein>
<dbReference type="SUPFAM" id="SSF52821">
    <property type="entry name" value="Rhodanese/Cell cycle control phosphatase"/>
    <property type="match status" value="1"/>
</dbReference>
<dbReference type="InterPro" id="IPR001763">
    <property type="entry name" value="Rhodanese-like_dom"/>
</dbReference>
<keyword evidence="3" id="KW-1185">Reference proteome</keyword>
<accession>A0AAN0RK12</accession>
<dbReference type="GO" id="GO:0004792">
    <property type="term" value="F:thiosulfate-cyanide sulfurtransferase activity"/>
    <property type="evidence" value="ECO:0007669"/>
    <property type="project" value="TreeGrafter"/>
</dbReference>
<feature type="domain" description="Rhodanese" evidence="1">
    <location>
        <begin position="33"/>
        <end position="130"/>
    </location>
</feature>
<name>A0AAN0RK12_9RHOB</name>
<dbReference type="PANTHER" id="PTHR44086">
    <property type="entry name" value="THIOSULFATE SULFURTRANSFERASE RDL2, MITOCHONDRIAL-RELATED"/>
    <property type="match status" value="1"/>
</dbReference>